<keyword evidence="3" id="KW-1185">Reference proteome</keyword>
<accession>A0ABW4XUF1</accession>
<keyword evidence="1" id="KW-0472">Membrane</keyword>
<name>A0ABW4XUF1_9FLAO</name>
<keyword evidence="1" id="KW-0812">Transmembrane</keyword>
<evidence type="ECO:0000313" key="3">
    <source>
        <dbReference type="Proteomes" id="UP001597342"/>
    </source>
</evidence>
<sequence length="66" mass="7569">MEKKDQKQPEENMEFVKEKGDSKSNYIFRKSKITKVGFLIVLVILILVVVGVVLSGLYFETSMETL</sequence>
<organism evidence="2 3">
    <name type="scientific">Flagellimonas iocasae</name>
    <dbReference type="NCBI Taxonomy" id="2055905"/>
    <lineage>
        <taxon>Bacteria</taxon>
        <taxon>Pseudomonadati</taxon>
        <taxon>Bacteroidota</taxon>
        <taxon>Flavobacteriia</taxon>
        <taxon>Flavobacteriales</taxon>
        <taxon>Flavobacteriaceae</taxon>
        <taxon>Flagellimonas</taxon>
    </lineage>
</organism>
<comment type="caution">
    <text evidence="2">The sequence shown here is derived from an EMBL/GenBank/DDBJ whole genome shotgun (WGS) entry which is preliminary data.</text>
</comment>
<gene>
    <name evidence="2" type="ORF">ACFSJE_04445</name>
</gene>
<reference evidence="3" key="1">
    <citation type="journal article" date="2019" name="Int. J. Syst. Evol. Microbiol.">
        <title>The Global Catalogue of Microorganisms (GCM) 10K type strain sequencing project: providing services to taxonomists for standard genome sequencing and annotation.</title>
        <authorList>
            <consortium name="The Broad Institute Genomics Platform"/>
            <consortium name="The Broad Institute Genome Sequencing Center for Infectious Disease"/>
            <person name="Wu L."/>
            <person name="Ma J."/>
        </authorList>
    </citation>
    <scope>NUCLEOTIDE SEQUENCE [LARGE SCALE GENOMIC DNA]</scope>
    <source>
        <strain evidence="3">JCM 3389</strain>
    </source>
</reference>
<dbReference type="Proteomes" id="UP001597342">
    <property type="component" value="Unassembled WGS sequence"/>
</dbReference>
<feature type="transmembrane region" description="Helical" evidence="1">
    <location>
        <begin position="36"/>
        <end position="59"/>
    </location>
</feature>
<proteinExistence type="predicted"/>
<dbReference type="EMBL" id="JBHUHU010000001">
    <property type="protein sequence ID" value="MFD2099012.1"/>
    <property type="molecule type" value="Genomic_DNA"/>
</dbReference>
<keyword evidence="1" id="KW-1133">Transmembrane helix</keyword>
<evidence type="ECO:0000256" key="1">
    <source>
        <dbReference type="SAM" id="Phobius"/>
    </source>
</evidence>
<dbReference type="RefSeq" id="WP_379829777.1">
    <property type="nucleotide sequence ID" value="NZ_JBHUHU010000001.1"/>
</dbReference>
<protein>
    <submittedName>
        <fullName evidence="2">Uncharacterized protein</fullName>
    </submittedName>
</protein>
<evidence type="ECO:0000313" key="2">
    <source>
        <dbReference type="EMBL" id="MFD2099012.1"/>
    </source>
</evidence>